<reference evidence="1 2" key="1">
    <citation type="submission" date="2022-12" db="EMBL/GenBank/DDBJ databases">
        <title>Complete genome sequencing of Dickeya lacustris type strain LMG30899.</title>
        <authorList>
            <person name="Dobhal S."/>
            <person name="Arizala D."/>
            <person name="Arif M."/>
        </authorList>
    </citation>
    <scope>NUCLEOTIDE SEQUENCE [LARGE SCALE GENOMIC DNA]</scope>
    <source>
        <strain evidence="1 2">LMG30899</strain>
    </source>
</reference>
<evidence type="ECO:0000313" key="2">
    <source>
        <dbReference type="Proteomes" id="UP001219630"/>
    </source>
</evidence>
<dbReference type="Proteomes" id="UP001219630">
    <property type="component" value="Chromosome"/>
</dbReference>
<accession>A0ABY8GBB0</accession>
<organism evidence="1 2">
    <name type="scientific">Dickeya lacustris</name>
    <dbReference type="NCBI Taxonomy" id="2259638"/>
    <lineage>
        <taxon>Bacteria</taxon>
        <taxon>Pseudomonadati</taxon>
        <taxon>Pseudomonadota</taxon>
        <taxon>Gammaproteobacteria</taxon>
        <taxon>Enterobacterales</taxon>
        <taxon>Pectobacteriaceae</taxon>
        <taxon>Dickeya</taxon>
    </lineage>
</organism>
<dbReference type="EMBL" id="CP114280">
    <property type="protein sequence ID" value="WFN57301.1"/>
    <property type="molecule type" value="Genomic_DNA"/>
</dbReference>
<proteinExistence type="predicted"/>
<gene>
    <name evidence="1" type="ORF">O1Q98_08950</name>
</gene>
<protein>
    <submittedName>
        <fullName evidence="1">Uncharacterized protein</fullName>
    </submittedName>
</protein>
<keyword evidence="2" id="KW-1185">Reference proteome</keyword>
<dbReference type="RefSeq" id="WP_164512943.1">
    <property type="nucleotide sequence ID" value="NZ_CP114280.1"/>
</dbReference>
<sequence length="45" mass="5124">MAFDASPSWSGFNYQGKVAIYHTLTLINQQPVDTDFSNWSLMLEV</sequence>
<name>A0ABY8GBB0_9GAMM</name>
<evidence type="ECO:0000313" key="1">
    <source>
        <dbReference type="EMBL" id="WFN57301.1"/>
    </source>
</evidence>